<accession>A0A6A6EEV2</accession>
<feature type="region of interest" description="Disordered" evidence="1">
    <location>
        <begin position="1"/>
        <end position="25"/>
    </location>
</feature>
<feature type="transmembrane region" description="Helical" evidence="2">
    <location>
        <begin position="712"/>
        <end position="736"/>
    </location>
</feature>
<gene>
    <name evidence="3" type="ORF">K469DRAFT_747636</name>
</gene>
<feature type="transmembrane region" description="Helical" evidence="2">
    <location>
        <begin position="119"/>
        <end position="139"/>
    </location>
</feature>
<keyword evidence="2" id="KW-1133">Transmembrane helix</keyword>
<dbReference type="Proteomes" id="UP000800200">
    <property type="component" value="Unassembled WGS sequence"/>
</dbReference>
<dbReference type="PANTHER" id="PTHR37544:SF3">
    <property type="entry name" value="SPRAY"/>
    <property type="match status" value="1"/>
</dbReference>
<dbReference type="OrthoDB" id="3248909at2759"/>
<feature type="transmembrane region" description="Helical" evidence="2">
    <location>
        <begin position="763"/>
        <end position="784"/>
    </location>
</feature>
<dbReference type="InterPro" id="IPR021840">
    <property type="entry name" value="DUF3433"/>
</dbReference>
<keyword evidence="2" id="KW-0472">Membrane</keyword>
<protein>
    <submittedName>
        <fullName evidence="3">Uncharacterized protein</fullName>
    </submittedName>
</protein>
<feature type="transmembrane region" description="Helical" evidence="2">
    <location>
        <begin position="160"/>
        <end position="181"/>
    </location>
</feature>
<keyword evidence="2" id="KW-0812">Transmembrane</keyword>
<keyword evidence="4" id="KW-1185">Reference proteome</keyword>
<dbReference type="PANTHER" id="PTHR37544">
    <property type="entry name" value="SPRAY-RELATED"/>
    <property type="match status" value="1"/>
</dbReference>
<name>A0A6A6EEV2_9PEZI</name>
<feature type="transmembrane region" description="Helical" evidence="2">
    <location>
        <begin position="1359"/>
        <end position="1381"/>
    </location>
</feature>
<evidence type="ECO:0000313" key="3">
    <source>
        <dbReference type="EMBL" id="KAF2189585.1"/>
    </source>
</evidence>
<feature type="transmembrane region" description="Helical" evidence="2">
    <location>
        <begin position="229"/>
        <end position="253"/>
    </location>
</feature>
<proteinExistence type="predicted"/>
<feature type="transmembrane region" description="Helical" evidence="2">
    <location>
        <begin position="604"/>
        <end position="625"/>
    </location>
</feature>
<evidence type="ECO:0000313" key="4">
    <source>
        <dbReference type="Proteomes" id="UP000800200"/>
    </source>
</evidence>
<feature type="transmembrane region" description="Helical" evidence="2">
    <location>
        <begin position="832"/>
        <end position="856"/>
    </location>
</feature>
<feature type="compositionally biased region" description="Basic and acidic residues" evidence="1">
    <location>
        <begin position="1"/>
        <end position="10"/>
    </location>
</feature>
<reference evidence="3" key="1">
    <citation type="journal article" date="2020" name="Stud. Mycol.">
        <title>101 Dothideomycetes genomes: a test case for predicting lifestyles and emergence of pathogens.</title>
        <authorList>
            <person name="Haridas S."/>
            <person name="Albert R."/>
            <person name="Binder M."/>
            <person name="Bloem J."/>
            <person name="Labutti K."/>
            <person name="Salamov A."/>
            <person name="Andreopoulos B."/>
            <person name="Baker S."/>
            <person name="Barry K."/>
            <person name="Bills G."/>
            <person name="Bluhm B."/>
            <person name="Cannon C."/>
            <person name="Castanera R."/>
            <person name="Culley D."/>
            <person name="Daum C."/>
            <person name="Ezra D."/>
            <person name="Gonzalez J."/>
            <person name="Henrissat B."/>
            <person name="Kuo A."/>
            <person name="Liang C."/>
            <person name="Lipzen A."/>
            <person name="Lutzoni F."/>
            <person name="Magnuson J."/>
            <person name="Mondo S."/>
            <person name="Nolan M."/>
            <person name="Ohm R."/>
            <person name="Pangilinan J."/>
            <person name="Park H.-J."/>
            <person name="Ramirez L."/>
            <person name="Alfaro M."/>
            <person name="Sun H."/>
            <person name="Tritt A."/>
            <person name="Yoshinaga Y."/>
            <person name="Zwiers L.-H."/>
            <person name="Turgeon B."/>
            <person name="Goodwin S."/>
            <person name="Spatafora J."/>
            <person name="Crous P."/>
            <person name="Grigoriev I."/>
        </authorList>
    </citation>
    <scope>NUCLEOTIDE SEQUENCE</scope>
    <source>
        <strain evidence="3">CBS 207.26</strain>
    </source>
</reference>
<organism evidence="3 4">
    <name type="scientific">Zopfia rhizophila CBS 207.26</name>
    <dbReference type="NCBI Taxonomy" id="1314779"/>
    <lineage>
        <taxon>Eukaryota</taxon>
        <taxon>Fungi</taxon>
        <taxon>Dikarya</taxon>
        <taxon>Ascomycota</taxon>
        <taxon>Pezizomycotina</taxon>
        <taxon>Dothideomycetes</taxon>
        <taxon>Dothideomycetes incertae sedis</taxon>
        <taxon>Zopfiaceae</taxon>
        <taxon>Zopfia</taxon>
    </lineage>
</organism>
<evidence type="ECO:0000256" key="1">
    <source>
        <dbReference type="SAM" id="MobiDB-lite"/>
    </source>
</evidence>
<dbReference type="EMBL" id="ML994620">
    <property type="protein sequence ID" value="KAF2189585.1"/>
    <property type="molecule type" value="Genomic_DNA"/>
</dbReference>
<sequence length="1466" mass="163323">MRATREDETCRSNSPGFKGSSPLAGIKMTSQNQYEVSPIEIPMNPLYSTPEGFQFLEHNSMETDSFTQDRTQDVSFDDEAAAIARVHDDEVQEKSYSHKSRCQENEKAPATWLPYTLRWPFLSFLITLSLGLGIVLVFLCRYSQKNYGLGRDNDSSALLFGWRFTPTLITVLYAQLIVILFDDVDRTESYAQLAASGGAAAIQTLLQKPRTWWSILSIGFTKKHNGRSWTPFCSCLVKIIALLFISPLSSALLSPEDVRIPKPNQFTRMIPKENSALSAKIEGETYFRTTGNVLQNVTTSAWISDAYTVLPFWPAKSGDAPLGPILSTVPQVWEAETLVFNVDFECKNMTLVEKWNSTLNMGPQYRGGNAGGLEHSLFVKMQSSDGCTYVFGTAASNRMVTHGALRWSNISSISSNYSRECRDREIIIATTPWAANTSHPNQAEPPSFLSNFSIGSQICASNAYMATLPVSATVSETISELSFNESEFRAKRKPVPTSMLNSSEFQTTSLGKIWQAYAPRPITTNDPYDEQFVGVSALLGALYHFNLSNMAQDAALSEQAGRIKRRIFGEMLQYSLTQPGAADRNAVVGRVIITERRVVVTREIGITMAALFLVSSCLLVLSWWLSRPIRRQLNLERDPGTVLGLASFVTPDPRVLPSFKVLHQLSRKGMKIQLRKRYYHTLPGSLHEVNKHHKDEDDPSSTGPLTKSWKPFVLRTGTILGLVISLLSLATAIVVLQRFARNPGLRQKAFVYQTTIPMLNRHIATVTPFSILPTLFAVGIGLWWDSIDKSFRLLQPYLSMLNSPKKVSHGVGLSYQTSYWMWAGIKAAIRKHWLLCLVTFSTSLAQVFTISMSALFERQAANYLQSASVERNLEMRQIPHLSNNIPVYSGSITQHYGGSILQDLLVNLDTNWMYGAIVRLSLNGSSPPWSLDEWTFVPVNIYDIPKAHSVEEPETTLEEPEVAQAYSTANVSVSTSAIRSRLECTPIVELSNISSWVQLVDLPSNSIVLSRGYMLREVIFEGLPFNTSTLATPIPVTCCTNSTNNSTNEYLYDASTKAKNIAIGYWSPNSPYENPYAATTWPINFTAKWIHGPAILGLNRSEEDTPNIKKPVFLEVPSIQALNCQPVIETATAEVTVSQRTGQVHSSRILDTPQNAIQAWSDPFVIHNVSEPSQLKYADFRGSAGTLRNITTSYGILFVDSLLNAADLGDIGTNKNATSVLQDLNDRVFNIKDTKLGLNLDFMSYASYCKANKTPEALLDPSTFFSLTQQTFQTFFQHFVSSNLTLENGGWAYQPINATLEGLGVPVALNKAWNNQSTWDDQNQTFINSLQKEYPVLHTNRTANATLSTRIEVLRMSALATWLSFGILIFLIITTIVIAVTQRTYLKPMIRNMECIADVLVLIAGSERLLEAVRERGVDRLMKDDILTKLGWFVGSDGRVRWGIEIVEDGPEGVTWVDGPDKPVNR</sequence>
<evidence type="ECO:0000256" key="2">
    <source>
        <dbReference type="SAM" id="Phobius"/>
    </source>
</evidence>
<dbReference type="Pfam" id="PF11915">
    <property type="entry name" value="DUF3433"/>
    <property type="match status" value="2"/>
</dbReference>